<keyword evidence="2" id="KW-1185">Reference proteome</keyword>
<dbReference type="EMBL" id="SODO01000001">
    <property type="protein sequence ID" value="TDW62138.1"/>
    <property type="molecule type" value="Genomic_DNA"/>
</dbReference>
<evidence type="ECO:0000313" key="2">
    <source>
        <dbReference type="Proteomes" id="UP000295058"/>
    </source>
</evidence>
<dbReference type="Proteomes" id="UP000295058">
    <property type="component" value="Unassembled WGS sequence"/>
</dbReference>
<reference evidence="1 2" key="1">
    <citation type="submission" date="2019-03" db="EMBL/GenBank/DDBJ databases">
        <title>Genomic Encyclopedia of Archaeal and Bacterial Type Strains, Phase II (KMG-II): from individual species to whole genera.</title>
        <authorList>
            <person name="Goeker M."/>
        </authorList>
    </citation>
    <scope>NUCLEOTIDE SEQUENCE [LARGE SCALE GENOMIC DNA]</scope>
    <source>
        <strain evidence="1 2">DSM 15594</strain>
    </source>
</reference>
<comment type="caution">
    <text evidence="1">The sequence shown here is derived from an EMBL/GenBank/DDBJ whole genome shotgun (WGS) entry which is preliminary data.</text>
</comment>
<proteinExistence type="predicted"/>
<name>A0ABY2F2F8_9GAMM</name>
<sequence>MIAAESASEKALSGIISTEMSVIKTKFKMAISGLVLTLGMSTLAPEYLAVTSAAHAAEWHEGGTLHQATALEWQQASHANKLATAADIITDASAKELLRPELQKTVTAGPDSYFPLAHGLVKGLDAAFFPDPDPAANRAMFVNQKVNETMAQLMEAMGWLK</sequence>
<gene>
    <name evidence="1" type="ORF">LY04_00189</name>
</gene>
<protein>
    <submittedName>
        <fullName evidence="1">Uncharacterized protein</fullName>
    </submittedName>
</protein>
<accession>A0ABY2F2F8</accession>
<evidence type="ECO:0000313" key="1">
    <source>
        <dbReference type="EMBL" id="TDW62138.1"/>
    </source>
</evidence>
<organism evidence="1 2">
    <name type="scientific">Oceanimonas baumannii</name>
    <dbReference type="NCBI Taxonomy" id="129578"/>
    <lineage>
        <taxon>Bacteria</taxon>
        <taxon>Pseudomonadati</taxon>
        <taxon>Pseudomonadota</taxon>
        <taxon>Gammaproteobacteria</taxon>
        <taxon>Aeromonadales</taxon>
        <taxon>Aeromonadaceae</taxon>
        <taxon>Oceanimonas</taxon>
    </lineage>
</organism>